<comment type="caution">
    <text evidence="1">The sequence shown here is derived from an EMBL/GenBank/DDBJ whole genome shotgun (WGS) entry which is preliminary data.</text>
</comment>
<reference evidence="1" key="2">
    <citation type="journal article" date="2020" name="Nat. Commun.">
        <title>Large-scale genome sequencing of mycorrhizal fungi provides insights into the early evolution of symbiotic traits.</title>
        <authorList>
            <person name="Miyauchi S."/>
            <person name="Kiss E."/>
            <person name="Kuo A."/>
            <person name="Drula E."/>
            <person name="Kohler A."/>
            <person name="Sanchez-Garcia M."/>
            <person name="Morin E."/>
            <person name="Andreopoulos B."/>
            <person name="Barry K.W."/>
            <person name="Bonito G."/>
            <person name="Buee M."/>
            <person name="Carver A."/>
            <person name="Chen C."/>
            <person name="Cichocki N."/>
            <person name="Clum A."/>
            <person name="Culley D."/>
            <person name="Crous P.W."/>
            <person name="Fauchery L."/>
            <person name="Girlanda M."/>
            <person name="Hayes R.D."/>
            <person name="Keri Z."/>
            <person name="LaButti K."/>
            <person name="Lipzen A."/>
            <person name="Lombard V."/>
            <person name="Magnuson J."/>
            <person name="Maillard F."/>
            <person name="Murat C."/>
            <person name="Nolan M."/>
            <person name="Ohm R.A."/>
            <person name="Pangilinan J."/>
            <person name="Pereira M.F."/>
            <person name="Perotto S."/>
            <person name="Peter M."/>
            <person name="Pfister S."/>
            <person name="Riley R."/>
            <person name="Sitrit Y."/>
            <person name="Stielow J.B."/>
            <person name="Szollosi G."/>
            <person name="Zifcakova L."/>
            <person name="Stursova M."/>
            <person name="Spatafora J.W."/>
            <person name="Tedersoo L."/>
            <person name="Vaario L.M."/>
            <person name="Yamada A."/>
            <person name="Yan M."/>
            <person name="Wang P."/>
            <person name="Xu J."/>
            <person name="Bruns T."/>
            <person name="Baldrian P."/>
            <person name="Vilgalys R."/>
            <person name="Dunand C."/>
            <person name="Henrissat B."/>
            <person name="Grigoriev I.V."/>
            <person name="Hibbett D."/>
            <person name="Nagy L.G."/>
            <person name="Martin F.M."/>
        </authorList>
    </citation>
    <scope>NUCLEOTIDE SEQUENCE</scope>
    <source>
        <strain evidence="1">P2</strain>
    </source>
</reference>
<gene>
    <name evidence="1" type="ORF">BDM02DRAFT_1538017</name>
</gene>
<sequence>MNDMSQAVFFNAMSYAVTGTRSYSQKAVSSIEAFFLEKDTAMTPNVNFGQIVRGIGPEHRVGTFTGILDMRGMIKVANAILALKAAKSPDWDAQKDAKMKLWLKQYIGWLESSPIAKKTASSANNHATFFHAQLAAVKLAADDEAGAQDALNRYFSDQFMDHIAASGEQPFEAVRANPYHYRCFNLEAMITAAKLGDYLGMDFWTKTTRNGATIQKALDFIVALDPKKEAVAQIFPHVAAVAAAYGDPGKKYTNFLQTHNSNYKSDRYWLYDQTPALKVSPSRRRERRDSRRPLRWKRQDMDDLEEYPDGDGIITPSETQNETASGKGVTFQCPEAFAGQDEIELDNGVFVTCDQVRPFYVLFYPDAHDEEAGE</sequence>
<name>A0ACB6ZJU7_THEGA</name>
<accession>A0ACB6ZJU7</accession>
<evidence type="ECO:0000313" key="1">
    <source>
        <dbReference type="EMBL" id="KAF9650090.1"/>
    </source>
</evidence>
<dbReference type="Proteomes" id="UP000886501">
    <property type="component" value="Unassembled WGS sequence"/>
</dbReference>
<evidence type="ECO:0000313" key="2">
    <source>
        <dbReference type="Proteomes" id="UP000886501"/>
    </source>
</evidence>
<keyword evidence="2" id="KW-1185">Reference proteome</keyword>
<dbReference type="EMBL" id="MU117989">
    <property type="protein sequence ID" value="KAF9650090.1"/>
    <property type="molecule type" value="Genomic_DNA"/>
</dbReference>
<proteinExistence type="predicted"/>
<organism evidence="1 2">
    <name type="scientific">Thelephora ganbajun</name>
    <name type="common">Ganba fungus</name>
    <dbReference type="NCBI Taxonomy" id="370292"/>
    <lineage>
        <taxon>Eukaryota</taxon>
        <taxon>Fungi</taxon>
        <taxon>Dikarya</taxon>
        <taxon>Basidiomycota</taxon>
        <taxon>Agaricomycotina</taxon>
        <taxon>Agaricomycetes</taxon>
        <taxon>Thelephorales</taxon>
        <taxon>Thelephoraceae</taxon>
        <taxon>Thelephora</taxon>
    </lineage>
</organism>
<protein>
    <submittedName>
        <fullName evidence="1">Chondroitin AC/alginate lyase</fullName>
    </submittedName>
</protein>
<keyword evidence="1" id="KW-0456">Lyase</keyword>
<reference evidence="1" key="1">
    <citation type="submission" date="2019-10" db="EMBL/GenBank/DDBJ databases">
        <authorList>
            <consortium name="DOE Joint Genome Institute"/>
            <person name="Kuo A."/>
            <person name="Miyauchi S."/>
            <person name="Kiss E."/>
            <person name="Drula E."/>
            <person name="Kohler A."/>
            <person name="Sanchez-Garcia M."/>
            <person name="Andreopoulos B."/>
            <person name="Barry K.W."/>
            <person name="Bonito G."/>
            <person name="Buee M."/>
            <person name="Carver A."/>
            <person name="Chen C."/>
            <person name="Cichocki N."/>
            <person name="Clum A."/>
            <person name="Culley D."/>
            <person name="Crous P.W."/>
            <person name="Fauchery L."/>
            <person name="Girlanda M."/>
            <person name="Hayes R."/>
            <person name="Keri Z."/>
            <person name="Labutti K."/>
            <person name="Lipzen A."/>
            <person name="Lombard V."/>
            <person name="Magnuson J."/>
            <person name="Maillard F."/>
            <person name="Morin E."/>
            <person name="Murat C."/>
            <person name="Nolan M."/>
            <person name="Ohm R."/>
            <person name="Pangilinan J."/>
            <person name="Pereira M."/>
            <person name="Perotto S."/>
            <person name="Peter M."/>
            <person name="Riley R."/>
            <person name="Sitrit Y."/>
            <person name="Stielow B."/>
            <person name="Szollosi G."/>
            <person name="Zifcakova L."/>
            <person name="Stursova M."/>
            <person name="Spatafora J.W."/>
            <person name="Tedersoo L."/>
            <person name="Vaario L.-M."/>
            <person name="Yamada A."/>
            <person name="Yan M."/>
            <person name="Wang P."/>
            <person name="Xu J."/>
            <person name="Bruns T."/>
            <person name="Baldrian P."/>
            <person name="Vilgalys R."/>
            <person name="Henrissat B."/>
            <person name="Grigoriev I.V."/>
            <person name="Hibbett D."/>
            <person name="Nagy L.G."/>
            <person name="Martin F.M."/>
        </authorList>
    </citation>
    <scope>NUCLEOTIDE SEQUENCE</scope>
    <source>
        <strain evidence="1">P2</strain>
    </source>
</reference>